<dbReference type="Pfam" id="PF01214">
    <property type="entry name" value="CK_II_beta"/>
    <property type="match status" value="1"/>
</dbReference>
<dbReference type="Gene3D" id="2.20.25.20">
    <property type="match status" value="1"/>
</dbReference>
<dbReference type="OrthoDB" id="3971593at2759"/>
<dbReference type="InterPro" id="IPR000704">
    <property type="entry name" value="Casein_kinase_II_reg-sub"/>
</dbReference>
<evidence type="ECO:0000313" key="2">
    <source>
        <dbReference type="EMBL" id="KAB0392631.1"/>
    </source>
</evidence>
<reference evidence="2 3" key="1">
    <citation type="journal article" date="2019" name="PLoS ONE">
        <title>Genomic analyses reveal an absence of contemporary introgressive admixture between fin whales and blue whales, despite known hybrids.</title>
        <authorList>
            <person name="Westbury M.V."/>
            <person name="Petersen B."/>
            <person name="Lorenzen E.D."/>
        </authorList>
    </citation>
    <scope>NUCLEOTIDE SEQUENCE [LARGE SCALE GENOMIC DNA]</scope>
    <source>
        <strain evidence="2">FinWhale-01</strain>
    </source>
</reference>
<dbReference type="EMBL" id="SGJD01003676">
    <property type="protein sequence ID" value="KAB0392631.1"/>
    <property type="molecule type" value="Genomic_DNA"/>
</dbReference>
<evidence type="ECO:0000256" key="1">
    <source>
        <dbReference type="RuleBase" id="RU361268"/>
    </source>
</evidence>
<dbReference type="PANTHER" id="PTHR11740">
    <property type="entry name" value="CASEIN KINASE II SUBUNIT BETA"/>
    <property type="match status" value="1"/>
</dbReference>
<comment type="caution">
    <text evidence="2">The sequence shown here is derived from an EMBL/GenBank/DDBJ whole genome shotgun (WGS) entry which is preliminary data.</text>
</comment>
<protein>
    <recommendedName>
        <fullName evidence="1">Casein kinase II subunit beta</fullName>
        <shortName evidence="1">CK II beta</shortName>
    </recommendedName>
</protein>
<comment type="subunit">
    <text evidence="1">Tetramer of two alpha and two beta subunits.</text>
</comment>
<dbReference type="GO" id="GO:0005737">
    <property type="term" value="C:cytoplasm"/>
    <property type="evidence" value="ECO:0007669"/>
    <property type="project" value="TreeGrafter"/>
</dbReference>
<keyword evidence="3" id="KW-1185">Reference proteome</keyword>
<comment type="function">
    <text evidence="1">Regulatory subunit of casein kinase II/CK2. As part of the kinase complex regulates the basal catalytic activity of the alpha subunit a constitutively active serine/threonine-protein kinase that phosphorylates a large number of substrates containing acidic residues C-terminal to the phosphorylated serine or threonine. Participates in Wnt signaling.</text>
</comment>
<dbReference type="Proteomes" id="UP000437017">
    <property type="component" value="Unassembled WGS sequence"/>
</dbReference>
<name>A0A643BX80_BALPH</name>
<dbReference type="SUPFAM" id="SSF57798">
    <property type="entry name" value="Casein kinase II beta subunit"/>
    <property type="match status" value="1"/>
</dbReference>
<dbReference type="GO" id="GO:0005956">
    <property type="term" value="C:protein kinase CK2 complex"/>
    <property type="evidence" value="ECO:0007669"/>
    <property type="project" value="UniProtKB-UniRule"/>
</dbReference>
<organism evidence="2 3">
    <name type="scientific">Balaenoptera physalus</name>
    <name type="common">Fin whale</name>
    <name type="synonym">Balaena physalus</name>
    <dbReference type="NCBI Taxonomy" id="9770"/>
    <lineage>
        <taxon>Eukaryota</taxon>
        <taxon>Metazoa</taxon>
        <taxon>Chordata</taxon>
        <taxon>Craniata</taxon>
        <taxon>Vertebrata</taxon>
        <taxon>Euteleostomi</taxon>
        <taxon>Mammalia</taxon>
        <taxon>Eutheria</taxon>
        <taxon>Laurasiatheria</taxon>
        <taxon>Artiodactyla</taxon>
        <taxon>Whippomorpha</taxon>
        <taxon>Cetacea</taxon>
        <taxon>Mysticeti</taxon>
        <taxon>Balaenopteridae</taxon>
        <taxon>Balaenoptera</taxon>
    </lineage>
</organism>
<dbReference type="PANTHER" id="PTHR11740:SF0">
    <property type="entry name" value="CASEIN KINASE II SUBUNIT BETA"/>
    <property type="match status" value="1"/>
</dbReference>
<comment type="similarity">
    <text evidence="1">Belongs to the casein kinase 2 subunit beta family.</text>
</comment>
<proteinExistence type="inferred from homology"/>
<gene>
    <name evidence="2" type="ORF">E2I00_019860</name>
</gene>
<dbReference type="AlphaFoldDB" id="A0A643BX80"/>
<dbReference type="GO" id="GO:0019887">
    <property type="term" value="F:protein kinase regulator activity"/>
    <property type="evidence" value="ECO:0007669"/>
    <property type="project" value="InterPro"/>
</dbReference>
<sequence>MLSNSLSDTPGEALVKLYCPKCMDVSTPKTPSRKHHTKAPTWVPVSVTMLFTVHTECRPKQPTNQFMSKVCSCKIHPLSYQMQFQAASNFESIKTVQ</sequence>
<dbReference type="InterPro" id="IPR035991">
    <property type="entry name" value="Casein_kinase_II_beta-like"/>
</dbReference>
<evidence type="ECO:0000313" key="3">
    <source>
        <dbReference type="Proteomes" id="UP000437017"/>
    </source>
</evidence>
<accession>A0A643BX80</accession>